<comment type="caution">
    <text evidence="2">The sequence shown here is derived from an EMBL/GenBank/DDBJ whole genome shotgun (WGS) entry which is preliminary data.</text>
</comment>
<dbReference type="InterPro" id="IPR001830">
    <property type="entry name" value="Glyco_trans_20"/>
</dbReference>
<dbReference type="PANTHER" id="PTHR10788:SF106">
    <property type="entry name" value="BCDNA.GH08860"/>
    <property type="match status" value="1"/>
</dbReference>
<dbReference type="PANTHER" id="PTHR10788">
    <property type="entry name" value="TREHALOSE-6-PHOSPHATE SYNTHASE"/>
    <property type="match status" value="1"/>
</dbReference>
<dbReference type="GO" id="GO:0003825">
    <property type="term" value="F:alpha,alpha-trehalose-phosphate synthase (UDP-forming) activity"/>
    <property type="evidence" value="ECO:0007669"/>
    <property type="project" value="TreeGrafter"/>
</dbReference>
<accession>A0A974A6M9</accession>
<gene>
    <name evidence="2" type="ORF">HAP48_048480</name>
</gene>
<organism evidence="2">
    <name type="scientific">Bradyrhizobium septentrionale</name>
    <dbReference type="NCBI Taxonomy" id="1404411"/>
    <lineage>
        <taxon>Bacteria</taxon>
        <taxon>Pseudomonadati</taxon>
        <taxon>Pseudomonadota</taxon>
        <taxon>Alphaproteobacteria</taxon>
        <taxon>Hyphomicrobiales</taxon>
        <taxon>Nitrobacteraceae</taxon>
        <taxon>Bradyrhizobium</taxon>
    </lineage>
</organism>
<dbReference type="CDD" id="cd03788">
    <property type="entry name" value="GT20_TPS"/>
    <property type="match status" value="1"/>
</dbReference>
<dbReference type="SUPFAM" id="SSF53756">
    <property type="entry name" value="UDP-Glycosyltransferase/glycogen phosphorylase"/>
    <property type="match status" value="1"/>
</dbReference>
<dbReference type="Gene3D" id="3.40.50.2000">
    <property type="entry name" value="Glycogen Phosphorylase B"/>
    <property type="match status" value="2"/>
</dbReference>
<sequence>MNLVVVSNRVAGSDVDEPKTGGLEAALVPVVKQSGAVWVGPSRPLEADPSVMAFGEGKLVRVPLPAEQYRRHYEGFANSELWPALHSLTDRISSSEGDYRSYRKINALMADALLDYRDRDAFWVHDYHFLTLGAELRDRGIDRPIGFFLHTPWPAPNVQLVPHHRELTELMLAYDLVGFQTNEDRQNFLACVRTDLGLASNADGLVISRNGGATRCQVFPIGIDTDKFAQSAADAVSNADVSSLLEGLDREKLAVGVDRLDYTKGLDNRVRAFDRLLKKEPRSVSLLQIATSSRSSIKSYRDYQSEVEALVDDVNARHGAAGWKPIRHETKPQSQAVLAGLYRAARVGVVTSLRDGMNLVAKEYVAAQDCSDPGVLVLSKFAGAAKELDAALLVDPNDINDIADKISAALSMMPEERSSRWKRMMVKLRAYPIQKWSAHFIDELEKVRTEKLAGQSPRDVGEPRGSKGKVEGKLVAGASHLDLPRHLSRPAFDVRARRIDHDFTHIVGSGWNHGPQPAPDVLLGELNRVDAFPRPSRPMRNFYIHGHPYLAQFAAGIREVTPNNPLGVNVILIPRLKGG</sequence>
<reference evidence="2" key="1">
    <citation type="submission" date="2020-06" db="EMBL/GenBank/DDBJ databases">
        <title>Whole Genome Sequence of Bradyrhizobium sp. Strain 1S1.</title>
        <authorList>
            <person name="Bromfield E.S.P."/>
            <person name="Cloutier S."/>
        </authorList>
    </citation>
    <scope>NUCLEOTIDE SEQUENCE [LARGE SCALE GENOMIC DNA]</scope>
    <source>
        <strain evidence="2">1S1</strain>
    </source>
</reference>
<comment type="similarity">
    <text evidence="1">Belongs to the glycosyltransferase 20 family.</text>
</comment>
<dbReference type="AlphaFoldDB" id="A0A974A6M9"/>
<evidence type="ECO:0000313" key="2">
    <source>
        <dbReference type="EMBL" id="NVI50488.1"/>
    </source>
</evidence>
<dbReference type="GO" id="GO:0005992">
    <property type="term" value="P:trehalose biosynthetic process"/>
    <property type="evidence" value="ECO:0007669"/>
    <property type="project" value="InterPro"/>
</dbReference>
<evidence type="ECO:0000256" key="1">
    <source>
        <dbReference type="ARBA" id="ARBA00008799"/>
    </source>
</evidence>
<protein>
    <submittedName>
        <fullName evidence="2">Trehalose-6-phosphate synthase</fullName>
    </submittedName>
</protein>
<dbReference type="EMBL" id="JAAOLE020000002">
    <property type="protein sequence ID" value="NVI50488.1"/>
    <property type="molecule type" value="Genomic_DNA"/>
</dbReference>
<name>A0A974A6M9_9BRAD</name>
<dbReference type="Pfam" id="PF00982">
    <property type="entry name" value="Glyco_transf_20"/>
    <property type="match status" value="1"/>
</dbReference>
<proteinExistence type="inferred from homology"/>